<keyword evidence="3" id="KW-1185">Reference proteome</keyword>
<sequence>ILPREPTESNLNNNVTKTQDDLTMERDINVTDSQEFDENTTDPSNKDETPAYGIVKPCDYFEAV</sequence>
<reference evidence="2 3" key="1">
    <citation type="submission" date="2021-06" db="EMBL/GenBank/DDBJ databases">
        <authorList>
            <person name="Kallberg Y."/>
            <person name="Tangrot J."/>
            <person name="Rosling A."/>
        </authorList>
    </citation>
    <scope>NUCLEOTIDE SEQUENCE [LARGE SCALE GENOMIC DNA]</scope>
    <source>
        <strain evidence="2 3">120-4 pot B 10/14</strain>
    </source>
</reference>
<dbReference type="Proteomes" id="UP000789901">
    <property type="component" value="Unassembled WGS sequence"/>
</dbReference>
<evidence type="ECO:0000256" key="1">
    <source>
        <dbReference type="SAM" id="MobiDB-lite"/>
    </source>
</evidence>
<feature type="region of interest" description="Disordered" evidence="1">
    <location>
        <begin position="1"/>
        <end position="51"/>
    </location>
</feature>
<evidence type="ECO:0000313" key="3">
    <source>
        <dbReference type="Proteomes" id="UP000789901"/>
    </source>
</evidence>
<dbReference type="EMBL" id="CAJVQB010001480">
    <property type="protein sequence ID" value="CAG8537548.1"/>
    <property type="molecule type" value="Genomic_DNA"/>
</dbReference>
<gene>
    <name evidence="2" type="ORF">GMARGA_LOCUS3923</name>
</gene>
<name>A0ABM8W6F1_GIGMA</name>
<accession>A0ABM8W6F1</accession>
<protein>
    <submittedName>
        <fullName evidence="2">44740_t:CDS:1</fullName>
    </submittedName>
</protein>
<feature type="compositionally biased region" description="Basic and acidic residues" evidence="1">
    <location>
        <begin position="18"/>
        <end position="29"/>
    </location>
</feature>
<organism evidence="2 3">
    <name type="scientific">Gigaspora margarita</name>
    <dbReference type="NCBI Taxonomy" id="4874"/>
    <lineage>
        <taxon>Eukaryota</taxon>
        <taxon>Fungi</taxon>
        <taxon>Fungi incertae sedis</taxon>
        <taxon>Mucoromycota</taxon>
        <taxon>Glomeromycotina</taxon>
        <taxon>Glomeromycetes</taxon>
        <taxon>Diversisporales</taxon>
        <taxon>Gigasporaceae</taxon>
        <taxon>Gigaspora</taxon>
    </lineage>
</organism>
<proteinExistence type="predicted"/>
<feature type="non-terminal residue" evidence="2">
    <location>
        <position position="1"/>
    </location>
</feature>
<evidence type="ECO:0000313" key="2">
    <source>
        <dbReference type="EMBL" id="CAG8537548.1"/>
    </source>
</evidence>
<feature type="compositionally biased region" description="Polar residues" evidence="1">
    <location>
        <begin position="8"/>
        <end position="17"/>
    </location>
</feature>
<comment type="caution">
    <text evidence="2">The sequence shown here is derived from an EMBL/GenBank/DDBJ whole genome shotgun (WGS) entry which is preliminary data.</text>
</comment>